<dbReference type="PANTHER" id="PTHR47354">
    <property type="entry name" value="NADH OXIDOREDUCTASE HCR"/>
    <property type="match status" value="1"/>
</dbReference>
<dbReference type="InterPro" id="IPR006058">
    <property type="entry name" value="2Fe2S_fd_BS"/>
</dbReference>
<sequence length="312" mass="32192">MKHVQTVVREAAPAGPGVRRLVLADPDGWPLPKAKPGAHIDLYLPGGLVRAYSLCGDPAQADRYVVAVKRETAGRGGSAFVHDALAVGDALGVSLPRCTLPLAPDAAEHVFVAGGIGVTPFLPMALAAERAGTPWRLHLLHRDAPPLPDALAPLVETGRAVLHDTARAPRPALASLLGPAAPGRHAYCCGPAGMIADFEAATTDWPAGAAHVEHFVPPPLAPDPAACPFTLVLARSGREAALPAGAPLLPAIRALGAAVEASCEGGICGACRVRWLEGPPLHRDRVLSPAERERDLMACVAGCAGPRLVLDL</sequence>
<evidence type="ECO:0000256" key="2">
    <source>
        <dbReference type="ARBA" id="ARBA00022714"/>
    </source>
</evidence>
<keyword evidence="9" id="KW-1185">Reference proteome</keyword>
<comment type="caution">
    <text evidence="8">The sequence shown here is derived from an EMBL/GenBank/DDBJ whole genome shotgun (WGS) entry which is preliminary data.</text>
</comment>
<dbReference type="InterPro" id="IPR012675">
    <property type="entry name" value="Beta-grasp_dom_sf"/>
</dbReference>
<evidence type="ECO:0000259" key="7">
    <source>
        <dbReference type="PROSITE" id="PS51384"/>
    </source>
</evidence>
<dbReference type="Pfam" id="PF00111">
    <property type="entry name" value="Fer2"/>
    <property type="match status" value="1"/>
</dbReference>
<dbReference type="RefSeq" id="WP_343893294.1">
    <property type="nucleotide sequence ID" value="NZ_BAAAFZ010000005.1"/>
</dbReference>
<dbReference type="SUPFAM" id="SSF52343">
    <property type="entry name" value="Ferredoxin reductase-like, C-terminal NADP-linked domain"/>
    <property type="match status" value="1"/>
</dbReference>
<dbReference type="Proteomes" id="UP001501588">
    <property type="component" value="Unassembled WGS sequence"/>
</dbReference>
<dbReference type="PROSITE" id="PS00197">
    <property type="entry name" value="2FE2S_FER_1"/>
    <property type="match status" value="1"/>
</dbReference>
<reference evidence="8 9" key="1">
    <citation type="journal article" date="2019" name="Int. J. Syst. Evol. Microbiol.">
        <title>The Global Catalogue of Microorganisms (GCM) 10K type strain sequencing project: providing services to taxonomists for standard genome sequencing and annotation.</title>
        <authorList>
            <consortium name="The Broad Institute Genomics Platform"/>
            <consortium name="The Broad Institute Genome Sequencing Center for Infectious Disease"/>
            <person name="Wu L."/>
            <person name="Ma J."/>
        </authorList>
    </citation>
    <scope>NUCLEOTIDE SEQUENCE [LARGE SCALE GENOMIC DNA]</scope>
    <source>
        <strain evidence="8 9">JCM 9933</strain>
    </source>
</reference>
<gene>
    <name evidence="8" type="ORF">GCM10009416_02340</name>
</gene>
<evidence type="ECO:0000313" key="9">
    <source>
        <dbReference type="Proteomes" id="UP001501588"/>
    </source>
</evidence>
<keyword evidence="6" id="KW-0411">Iron-sulfur</keyword>
<dbReference type="EMBL" id="BAAAFZ010000005">
    <property type="protein sequence ID" value="GAA0567843.1"/>
    <property type="molecule type" value="Genomic_DNA"/>
</dbReference>
<evidence type="ECO:0000256" key="1">
    <source>
        <dbReference type="ARBA" id="ARBA00022630"/>
    </source>
</evidence>
<evidence type="ECO:0000256" key="5">
    <source>
        <dbReference type="ARBA" id="ARBA00023004"/>
    </source>
</evidence>
<keyword evidence="4" id="KW-0560">Oxidoreductase</keyword>
<protein>
    <submittedName>
        <fullName evidence="8">PDR/VanB family oxidoreductase</fullName>
    </submittedName>
</protein>
<dbReference type="PRINTS" id="PR00409">
    <property type="entry name" value="PHDIOXRDTASE"/>
</dbReference>
<keyword evidence="5" id="KW-0408">Iron</keyword>
<dbReference type="PROSITE" id="PS51384">
    <property type="entry name" value="FAD_FR"/>
    <property type="match status" value="1"/>
</dbReference>
<dbReference type="InterPro" id="IPR001041">
    <property type="entry name" value="2Fe-2S_ferredoxin-type"/>
</dbReference>
<keyword evidence="2" id="KW-0001">2Fe-2S</keyword>
<dbReference type="InterPro" id="IPR050415">
    <property type="entry name" value="MRET"/>
</dbReference>
<dbReference type="SUPFAM" id="SSF63380">
    <property type="entry name" value="Riboflavin synthase domain-like"/>
    <property type="match status" value="1"/>
</dbReference>
<name>A0ABN1EJI7_9PROT</name>
<keyword evidence="3" id="KW-0479">Metal-binding</keyword>
<dbReference type="InterPro" id="IPR017927">
    <property type="entry name" value="FAD-bd_FR_type"/>
</dbReference>
<dbReference type="InterPro" id="IPR039261">
    <property type="entry name" value="FNR_nucleotide-bd"/>
</dbReference>
<dbReference type="PANTHER" id="PTHR47354:SF1">
    <property type="entry name" value="CARNITINE MONOOXYGENASE REDUCTASE SUBUNIT"/>
    <property type="match status" value="1"/>
</dbReference>
<dbReference type="Gene3D" id="2.40.30.10">
    <property type="entry name" value="Translation factors"/>
    <property type="match status" value="1"/>
</dbReference>
<proteinExistence type="predicted"/>
<dbReference type="SUPFAM" id="SSF54292">
    <property type="entry name" value="2Fe-2S ferredoxin-like"/>
    <property type="match status" value="1"/>
</dbReference>
<feature type="domain" description="FAD-binding FR-type" evidence="7">
    <location>
        <begin position="1"/>
        <end position="103"/>
    </location>
</feature>
<evidence type="ECO:0000256" key="6">
    <source>
        <dbReference type="ARBA" id="ARBA00023014"/>
    </source>
</evidence>
<dbReference type="InterPro" id="IPR017938">
    <property type="entry name" value="Riboflavin_synthase-like_b-brl"/>
</dbReference>
<dbReference type="Gene3D" id="3.10.20.30">
    <property type="match status" value="1"/>
</dbReference>
<organism evidence="8 9">
    <name type="scientific">Craurococcus roseus</name>
    <dbReference type="NCBI Taxonomy" id="77585"/>
    <lineage>
        <taxon>Bacteria</taxon>
        <taxon>Pseudomonadati</taxon>
        <taxon>Pseudomonadota</taxon>
        <taxon>Alphaproteobacteria</taxon>
        <taxon>Acetobacterales</taxon>
        <taxon>Acetobacteraceae</taxon>
        <taxon>Craurococcus</taxon>
    </lineage>
</organism>
<dbReference type="Gene3D" id="3.40.50.80">
    <property type="entry name" value="Nucleotide-binding domain of ferredoxin-NADP reductase (FNR) module"/>
    <property type="match status" value="1"/>
</dbReference>
<dbReference type="CDD" id="cd06185">
    <property type="entry name" value="PDR_like"/>
    <property type="match status" value="1"/>
</dbReference>
<evidence type="ECO:0000313" key="8">
    <source>
        <dbReference type="EMBL" id="GAA0567843.1"/>
    </source>
</evidence>
<accession>A0ABN1EJI7</accession>
<evidence type="ECO:0000256" key="3">
    <source>
        <dbReference type="ARBA" id="ARBA00022723"/>
    </source>
</evidence>
<keyword evidence="1" id="KW-0285">Flavoprotein</keyword>
<dbReference type="CDD" id="cd00207">
    <property type="entry name" value="fer2"/>
    <property type="match status" value="1"/>
</dbReference>
<dbReference type="InterPro" id="IPR036010">
    <property type="entry name" value="2Fe-2S_ferredoxin-like_sf"/>
</dbReference>
<evidence type="ECO:0000256" key="4">
    <source>
        <dbReference type="ARBA" id="ARBA00023002"/>
    </source>
</evidence>